<dbReference type="AlphaFoldDB" id="A0A1S2QJT9"/>
<feature type="compositionally biased region" description="Gly residues" evidence="1">
    <location>
        <begin position="94"/>
        <end position="106"/>
    </location>
</feature>
<dbReference type="Proteomes" id="UP000179642">
    <property type="component" value="Unassembled WGS sequence"/>
</dbReference>
<protein>
    <submittedName>
        <fullName evidence="3">Uncharacterized protein</fullName>
    </submittedName>
</protein>
<reference evidence="3 4" key="1">
    <citation type="submission" date="2016-10" db="EMBL/GenBank/DDBJ databases">
        <title>Genome sequence of Streptomyces sp. MUSC 1.</title>
        <authorList>
            <person name="Lee L.-H."/>
            <person name="Ser H.-L."/>
            <person name="Law J.W.-F."/>
        </authorList>
    </citation>
    <scope>NUCLEOTIDE SEQUENCE [LARGE SCALE GENOMIC DNA]</scope>
    <source>
        <strain evidence="3 4">MUSC 1</strain>
    </source>
</reference>
<sequence>MTKNAQASSSAATEKLLHPVETVTATVSHLPGAPAVKDAFDTVLDTVGVVSPRSRRMAAYAGVGLMGAVGVIEWPMAAAGAAVVWLTQSRSGRAEGGGGSQAGGRAAGTHPPKKTRRSAGR</sequence>
<feature type="region of interest" description="Disordered" evidence="1">
    <location>
        <begin position="91"/>
        <end position="121"/>
    </location>
</feature>
<gene>
    <name evidence="3" type="ORF">BIV23_08625</name>
</gene>
<keyword evidence="2" id="KW-0812">Transmembrane</keyword>
<evidence type="ECO:0000313" key="4">
    <source>
        <dbReference type="Proteomes" id="UP000179642"/>
    </source>
</evidence>
<keyword evidence="2" id="KW-1133">Transmembrane helix</keyword>
<evidence type="ECO:0000313" key="3">
    <source>
        <dbReference type="EMBL" id="OIK06430.1"/>
    </source>
</evidence>
<comment type="caution">
    <text evidence="3">The sequence shown here is derived from an EMBL/GenBank/DDBJ whole genome shotgun (WGS) entry which is preliminary data.</text>
</comment>
<name>A0A1S2QJT9_9ACTN</name>
<accession>A0A1S2QJT9</accession>
<organism evidence="3 4">
    <name type="scientific">Streptomyces monashensis</name>
    <dbReference type="NCBI Taxonomy" id="1678012"/>
    <lineage>
        <taxon>Bacteria</taxon>
        <taxon>Bacillati</taxon>
        <taxon>Actinomycetota</taxon>
        <taxon>Actinomycetes</taxon>
        <taxon>Kitasatosporales</taxon>
        <taxon>Streptomycetaceae</taxon>
        <taxon>Streptomyces</taxon>
    </lineage>
</organism>
<evidence type="ECO:0000256" key="2">
    <source>
        <dbReference type="SAM" id="Phobius"/>
    </source>
</evidence>
<feature type="compositionally biased region" description="Basic residues" evidence="1">
    <location>
        <begin position="111"/>
        <end position="121"/>
    </location>
</feature>
<keyword evidence="2" id="KW-0472">Membrane</keyword>
<proteinExistence type="predicted"/>
<keyword evidence="4" id="KW-1185">Reference proteome</keyword>
<feature type="transmembrane region" description="Helical" evidence="2">
    <location>
        <begin position="58"/>
        <end position="86"/>
    </location>
</feature>
<evidence type="ECO:0000256" key="1">
    <source>
        <dbReference type="SAM" id="MobiDB-lite"/>
    </source>
</evidence>
<dbReference type="EMBL" id="MLYO01000015">
    <property type="protein sequence ID" value="OIK06430.1"/>
    <property type="molecule type" value="Genomic_DNA"/>
</dbReference>